<dbReference type="InParanoid" id="A0A0H2RF58"/>
<feature type="compositionally biased region" description="Basic and acidic residues" evidence="9">
    <location>
        <begin position="585"/>
        <end position="604"/>
    </location>
</feature>
<dbReference type="STRING" id="27342.A0A0H2RF58"/>
<dbReference type="AlphaFoldDB" id="A0A0H2RF58"/>
<keyword evidence="5 8" id="KW-0103">Bromodomain</keyword>
<feature type="domain" description="Bromo" evidence="10">
    <location>
        <begin position="27"/>
        <end position="97"/>
    </location>
</feature>
<evidence type="ECO:0000256" key="9">
    <source>
        <dbReference type="SAM" id="MobiDB-lite"/>
    </source>
</evidence>
<evidence type="ECO:0000256" key="5">
    <source>
        <dbReference type="ARBA" id="ARBA00023117"/>
    </source>
</evidence>
<evidence type="ECO:0000256" key="3">
    <source>
        <dbReference type="ARBA" id="ARBA00022853"/>
    </source>
</evidence>
<evidence type="ECO:0008006" key="14">
    <source>
        <dbReference type="Google" id="ProtNLM"/>
    </source>
</evidence>
<dbReference type="PROSITE" id="PS51038">
    <property type="entry name" value="BAH"/>
    <property type="match status" value="1"/>
</dbReference>
<dbReference type="EMBL" id="KQ086103">
    <property type="protein sequence ID" value="KLO08183.1"/>
    <property type="molecule type" value="Genomic_DNA"/>
</dbReference>
<dbReference type="InterPro" id="IPR043151">
    <property type="entry name" value="BAH_sf"/>
</dbReference>
<dbReference type="InterPro" id="IPR037382">
    <property type="entry name" value="Rsc/polybromo"/>
</dbReference>
<evidence type="ECO:0000259" key="10">
    <source>
        <dbReference type="PROSITE" id="PS50014"/>
    </source>
</evidence>
<dbReference type="InterPro" id="IPR036427">
    <property type="entry name" value="Bromodomain-like_sf"/>
</dbReference>
<dbReference type="Pfam" id="PF00439">
    <property type="entry name" value="Bromodomain"/>
    <property type="match status" value="2"/>
</dbReference>
<dbReference type="OrthoDB" id="1742084at2759"/>
<comment type="subcellular location">
    <subcellularLocation>
        <location evidence="1">Nucleus</location>
    </subcellularLocation>
</comment>
<keyword evidence="13" id="KW-1185">Reference proteome</keyword>
<dbReference type="GO" id="GO:0006338">
    <property type="term" value="P:chromatin remodeling"/>
    <property type="evidence" value="ECO:0007669"/>
    <property type="project" value="InterPro"/>
</dbReference>
<name>A0A0H2RF58_9AGAM</name>
<keyword evidence="2" id="KW-0677">Repeat</keyword>
<evidence type="ECO:0000256" key="6">
    <source>
        <dbReference type="ARBA" id="ARBA00023163"/>
    </source>
</evidence>
<dbReference type="PRINTS" id="PR00503">
    <property type="entry name" value="BROMODOMAIN"/>
</dbReference>
<evidence type="ECO:0000313" key="12">
    <source>
        <dbReference type="EMBL" id="KLO08183.1"/>
    </source>
</evidence>
<dbReference type="PANTHER" id="PTHR16062:SF21">
    <property type="entry name" value="CHROMATIN STRUCTURE-REMODELING COMPLEX SUBUNIT RSC1-RELATED"/>
    <property type="match status" value="1"/>
</dbReference>
<reference evidence="12 13" key="1">
    <citation type="submission" date="2015-04" db="EMBL/GenBank/DDBJ databases">
        <title>Complete genome sequence of Schizopora paradoxa KUC8140, a cosmopolitan wood degrader in East Asia.</title>
        <authorList>
            <consortium name="DOE Joint Genome Institute"/>
            <person name="Min B."/>
            <person name="Park H."/>
            <person name="Jang Y."/>
            <person name="Kim J.-J."/>
            <person name="Kim K.H."/>
            <person name="Pangilinan J."/>
            <person name="Lipzen A."/>
            <person name="Riley R."/>
            <person name="Grigoriev I.V."/>
            <person name="Spatafora J.W."/>
            <person name="Choi I.-G."/>
        </authorList>
    </citation>
    <scope>NUCLEOTIDE SEQUENCE [LARGE SCALE GENOMIC DNA]</scope>
    <source>
        <strain evidence="12 13">KUC8140</strain>
    </source>
</reference>
<organism evidence="12 13">
    <name type="scientific">Schizopora paradoxa</name>
    <dbReference type="NCBI Taxonomy" id="27342"/>
    <lineage>
        <taxon>Eukaryota</taxon>
        <taxon>Fungi</taxon>
        <taxon>Dikarya</taxon>
        <taxon>Basidiomycota</taxon>
        <taxon>Agaricomycotina</taxon>
        <taxon>Agaricomycetes</taxon>
        <taxon>Hymenochaetales</taxon>
        <taxon>Schizoporaceae</taxon>
        <taxon>Schizopora</taxon>
    </lineage>
</organism>
<protein>
    <recommendedName>
        <fullName evidence="14">Bromodomain-containing protein</fullName>
    </recommendedName>
</protein>
<dbReference type="Gene3D" id="1.20.920.10">
    <property type="entry name" value="Bromodomain-like"/>
    <property type="match status" value="2"/>
</dbReference>
<evidence type="ECO:0000256" key="2">
    <source>
        <dbReference type="ARBA" id="ARBA00022737"/>
    </source>
</evidence>
<dbReference type="CDD" id="cd04717">
    <property type="entry name" value="BAH_polybromo"/>
    <property type="match status" value="1"/>
</dbReference>
<feature type="region of interest" description="Disordered" evidence="9">
    <location>
        <begin position="584"/>
        <end position="628"/>
    </location>
</feature>
<dbReference type="SMART" id="SM00439">
    <property type="entry name" value="BAH"/>
    <property type="match status" value="1"/>
</dbReference>
<feature type="domain" description="BAH" evidence="11">
    <location>
        <begin position="412"/>
        <end position="537"/>
    </location>
</feature>
<gene>
    <name evidence="12" type="ORF">SCHPADRAFT_1001127</name>
</gene>
<evidence type="ECO:0000256" key="1">
    <source>
        <dbReference type="ARBA" id="ARBA00004123"/>
    </source>
</evidence>
<feature type="region of interest" description="Disordered" evidence="9">
    <location>
        <begin position="751"/>
        <end position="776"/>
    </location>
</feature>
<dbReference type="Pfam" id="PF01426">
    <property type="entry name" value="BAH"/>
    <property type="match status" value="1"/>
</dbReference>
<evidence type="ECO:0000256" key="7">
    <source>
        <dbReference type="ARBA" id="ARBA00023242"/>
    </source>
</evidence>
<evidence type="ECO:0000256" key="8">
    <source>
        <dbReference type="PROSITE-ProRule" id="PRU00035"/>
    </source>
</evidence>
<dbReference type="GO" id="GO:0006368">
    <property type="term" value="P:transcription elongation by RNA polymerase II"/>
    <property type="evidence" value="ECO:0007669"/>
    <property type="project" value="TreeGrafter"/>
</dbReference>
<feature type="compositionally biased region" description="Low complexity" evidence="9">
    <location>
        <begin position="157"/>
        <end position="167"/>
    </location>
</feature>
<keyword evidence="6" id="KW-0804">Transcription</keyword>
<dbReference type="Proteomes" id="UP000053477">
    <property type="component" value="Unassembled WGS sequence"/>
</dbReference>
<dbReference type="SMART" id="SM00297">
    <property type="entry name" value="BROMO"/>
    <property type="match status" value="2"/>
</dbReference>
<accession>A0A0H2RF58</accession>
<dbReference type="Gene3D" id="2.30.30.490">
    <property type="match status" value="1"/>
</dbReference>
<dbReference type="GO" id="GO:0003682">
    <property type="term" value="F:chromatin binding"/>
    <property type="evidence" value="ECO:0007669"/>
    <property type="project" value="InterPro"/>
</dbReference>
<evidence type="ECO:0000313" key="13">
    <source>
        <dbReference type="Proteomes" id="UP000053477"/>
    </source>
</evidence>
<keyword evidence="4" id="KW-0805">Transcription regulation</keyword>
<dbReference type="SUPFAM" id="SSF47370">
    <property type="entry name" value="Bromodomain"/>
    <property type="match status" value="2"/>
</dbReference>
<dbReference type="CDD" id="cd04369">
    <property type="entry name" value="Bromodomain"/>
    <property type="match status" value="2"/>
</dbReference>
<dbReference type="InterPro" id="IPR001025">
    <property type="entry name" value="BAH_dom"/>
</dbReference>
<dbReference type="PROSITE" id="PS50014">
    <property type="entry name" value="BROMODOMAIN_2"/>
    <property type="match status" value="1"/>
</dbReference>
<proteinExistence type="predicted"/>
<dbReference type="PANTHER" id="PTHR16062">
    <property type="entry name" value="SWI/SNF-RELATED"/>
    <property type="match status" value="1"/>
</dbReference>
<feature type="region of interest" description="Disordered" evidence="9">
    <location>
        <begin position="115"/>
        <end position="205"/>
    </location>
</feature>
<keyword evidence="7" id="KW-0539">Nucleus</keyword>
<dbReference type="GO" id="GO:0016586">
    <property type="term" value="C:RSC-type complex"/>
    <property type="evidence" value="ECO:0007669"/>
    <property type="project" value="InterPro"/>
</dbReference>
<keyword evidence="3" id="KW-0156">Chromatin regulator</keyword>
<evidence type="ECO:0000256" key="4">
    <source>
        <dbReference type="ARBA" id="ARBA00023015"/>
    </source>
</evidence>
<sequence length="793" mass="88483">MAVTAAQKAAIEEVIDAIKTTTAAPRNKRLLCTMFLELVDRESWPEYYEVIPEPRCLNLIQAKVTKNGYKNVMDVYTDLNLVFKNAMYYNEVGSQISKDAETLQDVMKTEWKKQTVLPAPRVSPPPDASPKKAPTIASSSAKKLEAQPDLPKPPPTVAKVAAAKPVPVSVPPPPTTTSTQNGGGSSDVDIDGGDRSDADVDGDGDGENMAEDMGLTYARDPESDEIVHQLERGLPRWEGLGAKGWSDTLSLDRCLELVLTIKAHKDIISNARFATVLDAIPEEPTNKMLSFNYPLSLKLIETKARSKTYQTPREFELDMARLFEKARRWYEIGSEQYGNILLLQRLYQALLSPNPPTGPPYASQSNFASIPAGPGNAKPLHAASEEGGVAVTTFRVSNKDRHFVDEVHYRGWNIRLADWLHLSNPDDPSRPIIAQVFKCWISEEPARKGRPGVTVCWYYRPEQTFHPSNRQFWENEIFKTGHFADHPLDDIIEKIACQFTARHIRGRPRPPFWYPGWPLYVCDSRYNDRAREFVRIKNWNSCVPEEVRKSSEFMPIYPFERMVWPHRFPSPFLTGKLNKNVKYPGRIDEGADKGNGDQRAEGSRKRSRKPGALGPPTPYRAAGVTRPDDMTRGQYAATGPVAGASASQQAAYSYVQQYAAHAQTQAQIQARRAEDRSIITAAGGMAALGNGAHVEKLPPETARYFDRDPDTNEVLWFSGPPVDIAKPATPHYSLEYLHFLAMKKKAEMLGASDSMDEDSSGVNDQRRKRQRVAAPPLMSELLNELWASTAGSS</sequence>
<evidence type="ECO:0000259" key="11">
    <source>
        <dbReference type="PROSITE" id="PS51038"/>
    </source>
</evidence>
<dbReference type="InterPro" id="IPR001487">
    <property type="entry name" value="Bromodomain"/>
</dbReference>